<feature type="compositionally biased region" description="Basic and acidic residues" evidence="1">
    <location>
        <begin position="187"/>
        <end position="196"/>
    </location>
</feature>
<evidence type="ECO:0000259" key="2">
    <source>
        <dbReference type="Pfam" id="PF16198"/>
    </source>
</evidence>
<dbReference type="EMBL" id="FN430308">
    <property type="protein sequence ID" value="CAZ83854.1"/>
    <property type="molecule type" value="Genomic_DNA"/>
</dbReference>
<evidence type="ECO:0000313" key="3">
    <source>
        <dbReference type="EMBL" id="CAZ83854.1"/>
    </source>
</evidence>
<dbReference type="InterPro" id="IPR020103">
    <property type="entry name" value="PsdUridine_synth_cat_dom_sf"/>
</dbReference>
<dbReference type="SUPFAM" id="SSF55120">
    <property type="entry name" value="Pseudouridine synthase"/>
    <property type="match status" value="1"/>
</dbReference>
<dbReference type="GO" id="GO:0005634">
    <property type="term" value="C:nucleus"/>
    <property type="evidence" value="ECO:0007669"/>
    <property type="project" value="TreeGrafter"/>
</dbReference>
<dbReference type="GO" id="GO:0009982">
    <property type="term" value="F:pseudouridine synthase activity"/>
    <property type="evidence" value="ECO:0007669"/>
    <property type="project" value="InterPro"/>
</dbReference>
<dbReference type="STRING" id="656061.D5GHA2"/>
<sequence>MELVGFEKGGEHGFGLPGEEGSTEEKVVGEVMRMVGAEESKKRTLEVEEEGKEEVGGTKKVKVDDTLFKHAEKTIQEPLTADSPSQQPPIASLRMSVSSGFYVRSLIHDLGEALGSAAHMVQLTRTQQAQFELGKNVIPWEDMMSEDTTKWEPQLEAALRETSDEGAFAKRGDDVEEGSGGENVELEVEKMEGKGS</sequence>
<keyword evidence="4" id="KW-1185">Reference proteome</keyword>
<accession>D5GHA2</accession>
<feature type="region of interest" description="Disordered" evidence="1">
    <location>
        <begin position="39"/>
        <end position="58"/>
    </location>
</feature>
<reference evidence="3 4" key="1">
    <citation type="journal article" date="2010" name="Nature">
        <title>Perigord black truffle genome uncovers evolutionary origins and mechanisms of symbiosis.</title>
        <authorList>
            <person name="Martin F."/>
            <person name="Kohler A."/>
            <person name="Murat C."/>
            <person name="Balestrini R."/>
            <person name="Coutinho P.M."/>
            <person name="Jaillon O."/>
            <person name="Montanini B."/>
            <person name="Morin E."/>
            <person name="Noel B."/>
            <person name="Percudani R."/>
            <person name="Porcel B."/>
            <person name="Rubini A."/>
            <person name="Amicucci A."/>
            <person name="Amselem J."/>
            <person name="Anthouard V."/>
            <person name="Arcioni S."/>
            <person name="Artiguenave F."/>
            <person name="Aury J.M."/>
            <person name="Ballario P."/>
            <person name="Bolchi A."/>
            <person name="Brenna A."/>
            <person name="Brun A."/>
            <person name="Buee M."/>
            <person name="Cantarel B."/>
            <person name="Chevalier G."/>
            <person name="Couloux A."/>
            <person name="Da Silva C."/>
            <person name="Denoeud F."/>
            <person name="Duplessis S."/>
            <person name="Ghignone S."/>
            <person name="Hilselberger B."/>
            <person name="Iotti M."/>
            <person name="Marcais B."/>
            <person name="Mello A."/>
            <person name="Miranda M."/>
            <person name="Pacioni G."/>
            <person name="Quesneville H."/>
            <person name="Riccioni C."/>
            <person name="Ruotolo R."/>
            <person name="Splivallo R."/>
            <person name="Stocchi V."/>
            <person name="Tisserant E."/>
            <person name="Viscomi A.R."/>
            <person name="Zambonelli A."/>
            <person name="Zampieri E."/>
            <person name="Henrissat B."/>
            <person name="Lebrun M.H."/>
            <person name="Paolocci F."/>
            <person name="Bonfante P."/>
            <person name="Ottonello S."/>
            <person name="Wincker P."/>
        </authorList>
    </citation>
    <scope>NUCLEOTIDE SEQUENCE [LARGE SCALE GENOMIC DNA]</scope>
    <source>
        <strain evidence="3 4">Mel28</strain>
    </source>
</reference>
<dbReference type="AlphaFoldDB" id="D5GHA2"/>
<dbReference type="Proteomes" id="UP000006911">
    <property type="component" value="Unassembled WGS sequence"/>
</dbReference>
<feature type="domain" description="tRNA pseudouridylate synthase B C-terminal" evidence="2">
    <location>
        <begin position="104"/>
        <end position="145"/>
    </location>
</feature>
<feature type="compositionally biased region" description="Basic and acidic residues" evidence="1">
    <location>
        <begin position="164"/>
        <end position="173"/>
    </location>
</feature>
<dbReference type="Gene3D" id="3.30.2350.10">
    <property type="entry name" value="Pseudouridine synthase"/>
    <property type="match status" value="1"/>
</dbReference>
<evidence type="ECO:0000313" key="4">
    <source>
        <dbReference type="Proteomes" id="UP000006911"/>
    </source>
</evidence>
<dbReference type="Pfam" id="PF16198">
    <property type="entry name" value="TruB_C_2"/>
    <property type="match status" value="1"/>
</dbReference>
<name>D5GHA2_TUBMM</name>
<dbReference type="PANTHER" id="PTHR13767">
    <property type="entry name" value="TRNA-PSEUDOURIDINE SYNTHASE"/>
    <property type="match status" value="1"/>
</dbReference>
<dbReference type="HOGENOM" id="CLU_1391142_0_0_1"/>
<dbReference type="GO" id="GO:0006400">
    <property type="term" value="P:tRNA modification"/>
    <property type="evidence" value="ECO:0007669"/>
    <property type="project" value="TreeGrafter"/>
</dbReference>
<gene>
    <name evidence="3" type="ORF">GSTUM_00007717001</name>
</gene>
<dbReference type="RefSeq" id="XP_002839663.1">
    <property type="nucleotide sequence ID" value="XM_002839617.1"/>
</dbReference>
<dbReference type="eggNOG" id="KOG2529">
    <property type="taxonomic scope" value="Eukaryota"/>
</dbReference>
<dbReference type="GO" id="GO:1990481">
    <property type="term" value="P:mRNA pseudouridine synthesis"/>
    <property type="evidence" value="ECO:0007669"/>
    <property type="project" value="TreeGrafter"/>
</dbReference>
<dbReference type="KEGG" id="tml:GSTUM_00007717001"/>
<dbReference type="InterPro" id="IPR032819">
    <property type="entry name" value="TruB_C"/>
</dbReference>
<dbReference type="InterPro" id="IPR014780">
    <property type="entry name" value="tRNA_psdUridine_synth_TruB"/>
</dbReference>
<evidence type="ECO:0000256" key="1">
    <source>
        <dbReference type="SAM" id="MobiDB-lite"/>
    </source>
</evidence>
<dbReference type="PANTHER" id="PTHR13767:SF2">
    <property type="entry name" value="PSEUDOURIDYLATE SYNTHASE TRUB1"/>
    <property type="match status" value="1"/>
</dbReference>
<dbReference type="GeneID" id="9182559"/>
<organism evidence="3 4">
    <name type="scientific">Tuber melanosporum (strain Mel28)</name>
    <name type="common">Perigord black truffle</name>
    <dbReference type="NCBI Taxonomy" id="656061"/>
    <lineage>
        <taxon>Eukaryota</taxon>
        <taxon>Fungi</taxon>
        <taxon>Dikarya</taxon>
        <taxon>Ascomycota</taxon>
        <taxon>Pezizomycotina</taxon>
        <taxon>Pezizomycetes</taxon>
        <taxon>Pezizales</taxon>
        <taxon>Tuberaceae</taxon>
        <taxon>Tuber</taxon>
    </lineage>
</organism>
<dbReference type="InParanoid" id="D5GHA2"/>
<dbReference type="GO" id="GO:0003723">
    <property type="term" value="F:RNA binding"/>
    <property type="evidence" value="ECO:0007669"/>
    <property type="project" value="InterPro"/>
</dbReference>
<feature type="region of interest" description="Disordered" evidence="1">
    <location>
        <begin position="164"/>
        <end position="196"/>
    </location>
</feature>
<proteinExistence type="predicted"/>
<feature type="region of interest" description="Disordered" evidence="1">
    <location>
        <begin position="1"/>
        <end position="26"/>
    </location>
</feature>
<protein>
    <submittedName>
        <fullName evidence="3">(Perigord truffle) hypothetical protein</fullName>
    </submittedName>
</protein>